<dbReference type="GO" id="GO:0010181">
    <property type="term" value="F:FMN binding"/>
    <property type="evidence" value="ECO:0007669"/>
    <property type="project" value="InterPro"/>
</dbReference>
<reference evidence="2 3" key="1">
    <citation type="submission" date="2019-09" db="EMBL/GenBank/DDBJ databases">
        <title>In-depth cultivation of the pig gut microbiome towards novel bacterial diversity and tailored functional studies.</title>
        <authorList>
            <person name="Wylensek D."/>
            <person name="Hitch T.C.A."/>
            <person name="Clavel T."/>
        </authorList>
    </citation>
    <scope>NUCLEOTIDE SEQUENCE [LARGE SCALE GENOMIC DNA]</scope>
    <source>
        <strain evidence="2 3">WCA3-693-APC-4?</strain>
    </source>
</reference>
<comment type="caution">
    <text evidence="2">The sequence shown here is derived from an EMBL/GenBank/DDBJ whole genome shotgun (WGS) entry which is preliminary data.</text>
</comment>
<protein>
    <submittedName>
        <fullName evidence="2">Flavodoxin</fullName>
    </submittedName>
</protein>
<evidence type="ECO:0000259" key="1">
    <source>
        <dbReference type="Pfam" id="PF12682"/>
    </source>
</evidence>
<dbReference type="PANTHER" id="PTHR39201">
    <property type="entry name" value="EXPORTED PROTEIN-RELATED"/>
    <property type="match status" value="1"/>
</dbReference>
<dbReference type="GO" id="GO:0016651">
    <property type="term" value="F:oxidoreductase activity, acting on NAD(P)H"/>
    <property type="evidence" value="ECO:0007669"/>
    <property type="project" value="UniProtKB-ARBA"/>
</dbReference>
<name>A0A6N7XKI9_9FIRM</name>
<dbReference type="InterPro" id="IPR008254">
    <property type="entry name" value="Flavodoxin/NO_synth"/>
</dbReference>
<accession>A0A6N7XKI9</accession>
<evidence type="ECO:0000313" key="2">
    <source>
        <dbReference type="EMBL" id="MSU01302.1"/>
    </source>
</evidence>
<dbReference type="Gene3D" id="3.40.50.360">
    <property type="match status" value="1"/>
</dbReference>
<dbReference type="InterPro" id="IPR029039">
    <property type="entry name" value="Flavoprotein-like_sf"/>
</dbReference>
<gene>
    <name evidence="2" type="ORF">FYJ83_07470</name>
</gene>
<proteinExistence type="predicted"/>
<sequence>MSKILVVYYSYSDTTKSLAEDIAIITDGDIREIIPENPYSFTYNGATKEVRNEIERGYCPKLISGNESIDDYEYIFVGTPNWFKSFAPPILSFLRSVDLYGKKVIPFCTHGGGGFGQIEVNISKECPNSKILSGFQATSDFDDKKVKDWIDKIMEEII</sequence>
<organism evidence="2 3">
    <name type="scientific">Tissierella pigra</name>
    <dbReference type="NCBI Taxonomy" id="2607614"/>
    <lineage>
        <taxon>Bacteria</taxon>
        <taxon>Bacillati</taxon>
        <taxon>Bacillota</taxon>
        <taxon>Tissierellia</taxon>
        <taxon>Tissierellales</taxon>
        <taxon>Tissierellaceae</taxon>
        <taxon>Tissierella</taxon>
    </lineage>
</organism>
<feature type="domain" description="Flavodoxin-like" evidence="1">
    <location>
        <begin position="3"/>
        <end position="153"/>
    </location>
</feature>
<evidence type="ECO:0000313" key="3">
    <source>
        <dbReference type="Proteomes" id="UP000469523"/>
    </source>
</evidence>
<dbReference type="RefSeq" id="WP_154439716.1">
    <property type="nucleotide sequence ID" value="NZ_JAHLPJ010000001.1"/>
</dbReference>
<keyword evidence="3" id="KW-1185">Reference proteome</keyword>
<dbReference type="PANTHER" id="PTHR39201:SF1">
    <property type="entry name" value="FLAVODOXIN-LIKE DOMAIN-CONTAINING PROTEIN"/>
    <property type="match status" value="1"/>
</dbReference>
<dbReference type="Proteomes" id="UP000469523">
    <property type="component" value="Unassembled WGS sequence"/>
</dbReference>
<dbReference type="Pfam" id="PF12682">
    <property type="entry name" value="Flavodoxin_4"/>
    <property type="match status" value="1"/>
</dbReference>
<dbReference type="SUPFAM" id="SSF52218">
    <property type="entry name" value="Flavoproteins"/>
    <property type="match status" value="1"/>
</dbReference>
<dbReference type="AlphaFoldDB" id="A0A6N7XKI9"/>
<dbReference type="EMBL" id="VUNQ01000013">
    <property type="protein sequence ID" value="MSU01302.1"/>
    <property type="molecule type" value="Genomic_DNA"/>
</dbReference>